<accession>A0A7W3W4N3</accession>
<evidence type="ECO:0000313" key="2">
    <source>
        <dbReference type="Proteomes" id="UP000526734"/>
    </source>
</evidence>
<dbReference type="AlphaFoldDB" id="A0A7W3W4N3"/>
<dbReference type="RefSeq" id="WP_182895486.1">
    <property type="nucleotide sequence ID" value="NZ_JACGZW010000015.1"/>
</dbReference>
<evidence type="ECO:0000313" key="1">
    <source>
        <dbReference type="EMBL" id="MBB1158751.1"/>
    </source>
</evidence>
<gene>
    <name evidence="1" type="ORF">H4281_36880</name>
</gene>
<reference evidence="1 2" key="1">
    <citation type="submission" date="2020-08" db="EMBL/GenBank/DDBJ databases">
        <title>Amycolatopsis sp. nov. DR6-1 isolated from Dendrobium heterocarpum.</title>
        <authorList>
            <person name="Tedsree N."/>
            <person name="Kuncharoen N."/>
            <person name="Likhitwitayawuid K."/>
            <person name="Tanasupawat S."/>
        </authorList>
    </citation>
    <scope>NUCLEOTIDE SEQUENCE [LARGE SCALE GENOMIC DNA]</scope>
    <source>
        <strain evidence="1 2">DR6-1</strain>
    </source>
</reference>
<sequence length="47" mass="4661">MNARSVRATAERGVAAATGGLATGSAQRRMQVAAANRELEQASCGGG</sequence>
<name>A0A7W3W4N3_9PSEU</name>
<proteinExistence type="predicted"/>
<dbReference type="EMBL" id="JACGZW010000015">
    <property type="protein sequence ID" value="MBB1158751.1"/>
    <property type="molecule type" value="Genomic_DNA"/>
</dbReference>
<comment type="caution">
    <text evidence="1">The sequence shown here is derived from an EMBL/GenBank/DDBJ whole genome shotgun (WGS) entry which is preliminary data.</text>
</comment>
<organism evidence="1 2">
    <name type="scientific">Amycolatopsis dendrobii</name>
    <dbReference type="NCBI Taxonomy" id="2760662"/>
    <lineage>
        <taxon>Bacteria</taxon>
        <taxon>Bacillati</taxon>
        <taxon>Actinomycetota</taxon>
        <taxon>Actinomycetes</taxon>
        <taxon>Pseudonocardiales</taxon>
        <taxon>Pseudonocardiaceae</taxon>
        <taxon>Amycolatopsis</taxon>
    </lineage>
</organism>
<dbReference type="Proteomes" id="UP000526734">
    <property type="component" value="Unassembled WGS sequence"/>
</dbReference>
<keyword evidence="2" id="KW-1185">Reference proteome</keyword>
<protein>
    <submittedName>
        <fullName evidence="1">Uncharacterized protein</fullName>
    </submittedName>
</protein>